<gene>
    <name evidence="3" type="ORF">BJ085DRAFT_32928</name>
</gene>
<accession>A0A4P9ZYM6</accession>
<dbReference type="InterPro" id="IPR052725">
    <property type="entry name" value="GS_Type-3"/>
</dbReference>
<dbReference type="Gene3D" id="1.20.120.1560">
    <property type="match status" value="1"/>
</dbReference>
<reference evidence="4" key="1">
    <citation type="journal article" date="2018" name="Nat. Microbiol.">
        <title>Leveraging single-cell genomics to expand the fungal tree of life.</title>
        <authorList>
            <person name="Ahrendt S.R."/>
            <person name="Quandt C.A."/>
            <person name="Ciobanu D."/>
            <person name="Clum A."/>
            <person name="Salamov A."/>
            <person name="Andreopoulos B."/>
            <person name="Cheng J.F."/>
            <person name="Woyke T."/>
            <person name="Pelin A."/>
            <person name="Henrissat B."/>
            <person name="Reynolds N.K."/>
            <person name="Benny G.L."/>
            <person name="Smith M.E."/>
            <person name="James T.Y."/>
            <person name="Grigoriev I.V."/>
        </authorList>
    </citation>
    <scope>NUCLEOTIDE SEQUENCE [LARGE SCALE GENOMIC DNA]</scope>
    <source>
        <strain evidence="4">RSA 468</strain>
    </source>
</reference>
<evidence type="ECO:0000256" key="1">
    <source>
        <dbReference type="SAM" id="Coils"/>
    </source>
</evidence>
<dbReference type="Proteomes" id="UP000268162">
    <property type="component" value="Unassembled WGS sequence"/>
</dbReference>
<dbReference type="PANTHER" id="PTHR42974">
    <property type="entry name" value="GLUTAMINE SYNTHETASE"/>
    <property type="match status" value="1"/>
</dbReference>
<sequence length="133" mass="15159">MMERYEKDMTVEAKTLTDMVRTQVMPAVFEYRRLLGESAIALKAVSVEPASEVELLERMNVLLASLRKDLERLEAAIEHMEASAHDQLASAFIAHDEVYPLMDVVRTSVDSLEEIVGDKFWTLPKYTELLLTI</sequence>
<feature type="domain" description="Glutamine synthetase C-terminal" evidence="2">
    <location>
        <begin position="2"/>
        <end position="41"/>
    </location>
</feature>
<evidence type="ECO:0000259" key="2">
    <source>
        <dbReference type="Pfam" id="PF18318"/>
    </source>
</evidence>
<dbReference type="PANTHER" id="PTHR42974:SF1">
    <property type="entry name" value="TYPE-3 GLUTAMINE SYNTHETASE"/>
    <property type="match status" value="1"/>
</dbReference>
<feature type="coiled-coil region" evidence="1">
    <location>
        <begin position="56"/>
        <end position="90"/>
    </location>
</feature>
<dbReference type="Pfam" id="PF18318">
    <property type="entry name" value="Gln-synt_C-ter"/>
    <property type="match status" value="1"/>
</dbReference>
<dbReference type="STRING" id="215637.A0A4P9ZYM6"/>
<dbReference type="EMBL" id="ML002330">
    <property type="protein sequence ID" value="RKP38777.1"/>
    <property type="molecule type" value="Genomic_DNA"/>
</dbReference>
<evidence type="ECO:0000313" key="4">
    <source>
        <dbReference type="Proteomes" id="UP000268162"/>
    </source>
</evidence>
<protein>
    <recommendedName>
        <fullName evidence="2">Glutamine synthetase C-terminal domain-containing protein</fullName>
    </recommendedName>
</protein>
<dbReference type="InterPro" id="IPR040577">
    <property type="entry name" value="Gln-synt_C"/>
</dbReference>
<organism evidence="3 4">
    <name type="scientific">Dimargaris cristalligena</name>
    <dbReference type="NCBI Taxonomy" id="215637"/>
    <lineage>
        <taxon>Eukaryota</taxon>
        <taxon>Fungi</taxon>
        <taxon>Fungi incertae sedis</taxon>
        <taxon>Zoopagomycota</taxon>
        <taxon>Kickxellomycotina</taxon>
        <taxon>Dimargaritomycetes</taxon>
        <taxon>Dimargaritales</taxon>
        <taxon>Dimargaritaceae</taxon>
        <taxon>Dimargaris</taxon>
    </lineage>
</organism>
<name>A0A4P9ZYM6_9FUNG</name>
<dbReference type="AlphaFoldDB" id="A0A4P9ZYM6"/>
<evidence type="ECO:0000313" key="3">
    <source>
        <dbReference type="EMBL" id="RKP38777.1"/>
    </source>
</evidence>
<proteinExistence type="predicted"/>
<keyword evidence="4" id="KW-1185">Reference proteome</keyword>
<keyword evidence="1" id="KW-0175">Coiled coil</keyword>